<dbReference type="AlphaFoldDB" id="A0AAV4RC68"/>
<comment type="caution">
    <text evidence="1">The sequence shown here is derived from an EMBL/GenBank/DDBJ whole genome shotgun (WGS) entry which is preliminary data.</text>
</comment>
<protein>
    <submittedName>
        <fullName evidence="1">Uncharacterized protein</fullName>
    </submittedName>
</protein>
<accession>A0AAV4RC68</accession>
<proteinExistence type="predicted"/>
<dbReference type="Proteomes" id="UP001054837">
    <property type="component" value="Unassembled WGS sequence"/>
</dbReference>
<name>A0AAV4RC68_9ARAC</name>
<keyword evidence="2" id="KW-1185">Reference proteome</keyword>
<dbReference type="EMBL" id="BPLQ01005843">
    <property type="protein sequence ID" value="GIY17825.1"/>
    <property type="molecule type" value="Genomic_DNA"/>
</dbReference>
<evidence type="ECO:0000313" key="2">
    <source>
        <dbReference type="Proteomes" id="UP001054837"/>
    </source>
</evidence>
<evidence type="ECO:0000313" key="1">
    <source>
        <dbReference type="EMBL" id="GIY17825.1"/>
    </source>
</evidence>
<gene>
    <name evidence="1" type="ORF">CDAR_413031</name>
</gene>
<organism evidence="1 2">
    <name type="scientific">Caerostris darwini</name>
    <dbReference type="NCBI Taxonomy" id="1538125"/>
    <lineage>
        <taxon>Eukaryota</taxon>
        <taxon>Metazoa</taxon>
        <taxon>Ecdysozoa</taxon>
        <taxon>Arthropoda</taxon>
        <taxon>Chelicerata</taxon>
        <taxon>Arachnida</taxon>
        <taxon>Araneae</taxon>
        <taxon>Araneomorphae</taxon>
        <taxon>Entelegynae</taxon>
        <taxon>Araneoidea</taxon>
        <taxon>Araneidae</taxon>
        <taxon>Caerostris</taxon>
    </lineage>
</organism>
<reference evidence="1 2" key="1">
    <citation type="submission" date="2021-06" db="EMBL/GenBank/DDBJ databases">
        <title>Caerostris darwini draft genome.</title>
        <authorList>
            <person name="Kono N."/>
            <person name="Arakawa K."/>
        </authorList>
    </citation>
    <scope>NUCLEOTIDE SEQUENCE [LARGE SCALE GENOMIC DNA]</scope>
</reference>
<sequence length="89" mass="10421">MNRFGHPRSQEDLIGMRGGVPGIGEEFASRPPGGISHQGYWWIIQSQILRFESLHVTFCNVLLLTRNRRIPFQEFASYCRPEKRYTIRL</sequence>